<gene>
    <name evidence="1" type="ORF">OESDEN_23030</name>
</gene>
<dbReference type="AlphaFoldDB" id="A0A0B1S297"/>
<organism evidence="1 2">
    <name type="scientific">Oesophagostomum dentatum</name>
    <name type="common">Nodular worm</name>
    <dbReference type="NCBI Taxonomy" id="61180"/>
    <lineage>
        <taxon>Eukaryota</taxon>
        <taxon>Metazoa</taxon>
        <taxon>Ecdysozoa</taxon>
        <taxon>Nematoda</taxon>
        <taxon>Chromadorea</taxon>
        <taxon>Rhabditida</taxon>
        <taxon>Rhabditina</taxon>
        <taxon>Rhabditomorpha</taxon>
        <taxon>Strongyloidea</taxon>
        <taxon>Strongylidae</taxon>
        <taxon>Oesophagostomum</taxon>
    </lineage>
</organism>
<dbReference type="EMBL" id="KN610850">
    <property type="protein sequence ID" value="KHJ77350.1"/>
    <property type="molecule type" value="Genomic_DNA"/>
</dbReference>
<name>A0A0B1S297_OESDE</name>
<reference evidence="1 2" key="1">
    <citation type="submission" date="2014-03" db="EMBL/GenBank/DDBJ databases">
        <title>Draft genome of the hookworm Oesophagostomum dentatum.</title>
        <authorList>
            <person name="Mitreva M."/>
        </authorList>
    </citation>
    <scope>NUCLEOTIDE SEQUENCE [LARGE SCALE GENOMIC DNA]</scope>
    <source>
        <strain evidence="1 2">OD-Hann</strain>
    </source>
</reference>
<accession>A0A0B1S297</accession>
<evidence type="ECO:0000313" key="2">
    <source>
        <dbReference type="Proteomes" id="UP000053660"/>
    </source>
</evidence>
<protein>
    <submittedName>
        <fullName evidence="1">Uncharacterized protein</fullName>
    </submittedName>
</protein>
<evidence type="ECO:0000313" key="1">
    <source>
        <dbReference type="EMBL" id="KHJ77350.1"/>
    </source>
</evidence>
<keyword evidence="2" id="KW-1185">Reference proteome</keyword>
<dbReference type="Proteomes" id="UP000053660">
    <property type="component" value="Unassembled WGS sequence"/>
</dbReference>
<sequence length="67" mass="7732">MVHEIRHCEVPRCSADWTEIIQRSRVRRVYDGMDEASAERGQRSCQGKHPSSCSKPVFTYVMSKSKC</sequence>
<proteinExistence type="predicted"/>